<dbReference type="EMBL" id="JANJYJ010000001">
    <property type="protein sequence ID" value="KAK3230038.1"/>
    <property type="molecule type" value="Genomic_DNA"/>
</dbReference>
<sequence length="419" mass="47617">MPARHGIGITLSNIIDKVISNDQVDFMGREITNDEIREVCFSLHPNKAPGPNGFNAHVFKITWDIVGADVMSVVQEFFRFGLLLKELNAMILVLVPKVPNPSKMKDFRPISCCNTLYKIIAKIIANRIKPYLLDIISPSQSAFMDCRSIGDNILLAQELMRNYHKDVGCPKLALKVDLMKAFDMVDWGFLVETLATFHFSPKVIMWFKACLTTLKFSIYFNGELTGFFSRMRCLRQGDPMSHYLFIIAMEVLSKILAKRIEDKIMLSHLCFADDLIKLCHCSLSSALVLKASLNGFFLLSGLHANHARSNIFTSGVSSTISQQLINHFGYMVGSLPISYLGIPIISSRLCLRDCSPLMDKVWARLTFWLNRGLSYDGRLQLIVTVLTSLHVFWASYLCLLNKVLKIFEQKFRSFFVERD</sequence>
<dbReference type="InterPro" id="IPR052343">
    <property type="entry name" value="Retrotransposon-Effector_Assoc"/>
</dbReference>
<dbReference type="Pfam" id="PF00078">
    <property type="entry name" value="RVT_1"/>
    <property type="match status" value="1"/>
</dbReference>
<dbReference type="Proteomes" id="UP001281410">
    <property type="component" value="Unassembled WGS sequence"/>
</dbReference>
<feature type="transmembrane region" description="Helical" evidence="1">
    <location>
        <begin position="379"/>
        <end position="400"/>
    </location>
</feature>
<accession>A0AAE0B4W6</accession>
<evidence type="ECO:0000256" key="1">
    <source>
        <dbReference type="SAM" id="Phobius"/>
    </source>
</evidence>
<feature type="domain" description="Reverse transcriptase" evidence="2">
    <location>
        <begin position="76"/>
        <end position="344"/>
    </location>
</feature>
<evidence type="ECO:0000313" key="3">
    <source>
        <dbReference type="EMBL" id="KAK3230038.1"/>
    </source>
</evidence>
<evidence type="ECO:0000259" key="2">
    <source>
        <dbReference type="PROSITE" id="PS50878"/>
    </source>
</evidence>
<dbReference type="InterPro" id="IPR043502">
    <property type="entry name" value="DNA/RNA_pol_sf"/>
</dbReference>
<keyword evidence="1" id="KW-0812">Transmembrane</keyword>
<reference evidence="3" key="1">
    <citation type="journal article" date="2023" name="Plant J.">
        <title>Genome sequences and population genomics provide insights into the demographic history, inbreeding, and mutation load of two 'living fossil' tree species of Dipteronia.</title>
        <authorList>
            <person name="Feng Y."/>
            <person name="Comes H.P."/>
            <person name="Chen J."/>
            <person name="Zhu S."/>
            <person name="Lu R."/>
            <person name="Zhang X."/>
            <person name="Li P."/>
            <person name="Qiu J."/>
            <person name="Olsen K.M."/>
            <person name="Qiu Y."/>
        </authorList>
    </citation>
    <scope>NUCLEOTIDE SEQUENCE</scope>
    <source>
        <strain evidence="3">NBL</strain>
    </source>
</reference>
<protein>
    <recommendedName>
        <fullName evidence="2">Reverse transcriptase domain-containing protein</fullName>
    </recommendedName>
</protein>
<dbReference type="AlphaFoldDB" id="A0AAE0B4W6"/>
<dbReference type="PROSITE" id="PS50878">
    <property type="entry name" value="RT_POL"/>
    <property type="match status" value="1"/>
</dbReference>
<dbReference type="SUPFAM" id="SSF56672">
    <property type="entry name" value="DNA/RNA polymerases"/>
    <property type="match status" value="1"/>
</dbReference>
<name>A0AAE0B4W6_9ROSI</name>
<dbReference type="CDD" id="cd01650">
    <property type="entry name" value="RT_nLTR_like"/>
    <property type="match status" value="1"/>
</dbReference>
<evidence type="ECO:0000313" key="4">
    <source>
        <dbReference type="Proteomes" id="UP001281410"/>
    </source>
</evidence>
<comment type="caution">
    <text evidence="3">The sequence shown here is derived from an EMBL/GenBank/DDBJ whole genome shotgun (WGS) entry which is preliminary data.</text>
</comment>
<dbReference type="PANTHER" id="PTHR46890">
    <property type="entry name" value="NON-LTR RETROLELEMENT REVERSE TRANSCRIPTASE-LIKE PROTEIN-RELATED"/>
    <property type="match status" value="1"/>
</dbReference>
<dbReference type="InterPro" id="IPR000477">
    <property type="entry name" value="RT_dom"/>
</dbReference>
<gene>
    <name evidence="3" type="ORF">Dsin_001919</name>
</gene>
<keyword evidence="1" id="KW-0472">Membrane</keyword>
<keyword evidence="4" id="KW-1185">Reference proteome</keyword>
<proteinExistence type="predicted"/>
<keyword evidence="1" id="KW-1133">Transmembrane helix</keyword>
<organism evidence="3 4">
    <name type="scientific">Dipteronia sinensis</name>
    <dbReference type="NCBI Taxonomy" id="43782"/>
    <lineage>
        <taxon>Eukaryota</taxon>
        <taxon>Viridiplantae</taxon>
        <taxon>Streptophyta</taxon>
        <taxon>Embryophyta</taxon>
        <taxon>Tracheophyta</taxon>
        <taxon>Spermatophyta</taxon>
        <taxon>Magnoliopsida</taxon>
        <taxon>eudicotyledons</taxon>
        <taxon>Gunneridae</taxon>
        <taxon>Pentapetalae</taxon>
        <taxon>rosids</taxon>
        <taxon>malvids</taxon>
        <taxon>Sapindales</taxon>
        <taxon>Sapindaceae</taxon>
        <taxon>Hippocastanoideae</taxon>
        <taxon>Acereae</taxon>
        <taxon>Dipteronia</taxon>
    </lineage>
</organism>
<dbReference type="PANTHER" id="PTHR46890:SF48">
    <property type="entry name" value="RNA-DIRECTED DNA POLYMERASE"/>
    <property type="match status" value="1"/>
</dbReference>